<reference evidence="2 3" key="1">
    <citation type="submission" date="2014-06" db="EMBL/GenBank/DDBJ databases">
        <authorList>
            <consortium name="DOE Joint Genome Institute"/>
            <person name="Kuo A."/>
            <person name="Kohler A."/>
            <person name="Nagy L.G."/>
            <person name="Floudas D."/>
            <person name="Copeland A."/>
            <person name="Barry K.W."/>
            <person name="Cichocki N."/>
            <person name="Veneault-Fourrey C."/>
            <person name="LaButti K."/>
            <person name="Lindquist E.A."/>
            <person name="Lipzen A."/>
            <person name="Lundell T."/>
            <person name="Morin E."/>
            <person name="Murat C."/>
            <person name="Sun H."/>
            <person name="Tunlid A."/>
            <person name="Henrissat B."/>
            <person name="Grigoriev I.V."/>
            <person name="Hibbett D.S."/>
            <person name="Martin F."/>
            <person name="Nordberg H.P."/>
            <person name="Cantor M.N."/>
            <person name="Hua S.X."/>
        </authorList>
    </citation>
    <scope>NUCLEOTIDE SEQUENCE [LARGE SCALE GENOMIC DNA]</scope>
    <source>
        <strain evidence="2 3">ATCC 200175</strain>
    </source>
</reference>
<dbReference type="Proteomes" id="UP000053647">
    <property type="component" value="Unassembled WGS sequence"/>
</dbReference>
<keyword evidence="3" id="KW-1185">Reference proteome</keyword>
<organism evidence="2 3">
    <name type="scientific">Paxillus involutus ATCC 200175</name>
    <dbReference type="NCBI Taxonomy" id="664439"/>
    <lineage>
        <taxon>Eukaryota</taxon>
        <taxon>Fungi</taxon>
        <taxon>Dikarya</taxon>
        <taxon>Basidiomycota</taxon>
        <taxon>Agaricomycotina</taxon>
        <taxon>Agaricomycetes</taxon>
        <taxon>Agaricomycetidae</taxon>
        <taxon>Boletales</taxon>
        <taxon>Paxilineae</taxon>
        <taxon>Paxillaceae</taxon>
        <taxon>Paxillus</taxon>
    </lineage>
</organism>
<proteinExistence type="predicted"/>
<dbReference type="InterPro" id="IPR049233">
    <property type="entry name" value="DUF6830"/>
</dbReference>
<sequence length="790" mass="89195">MTERDHLVFTCPGCQSPFPSPGALSGHVNDVGGSCNLSKIPYPVPPSFYQRPGEDIRGNYHPTSGYIYGKGDTLLDKMQADIHERRREHVVHYPFADEGEWELGKFLLQHLPQAAIKDFLKLKWSGHPSGVDQLIGWVEELPSGPSWNVTALEIDECKANRAVQLVWRDAKEVVEDLLSNPIFANYITFDPHVAQLPVGATIIPIILASDKTPVTRHTGGLEMHPVFITVGNIQSDVRMQATSHAWRCIAFIPTPTFDIHPDFQTLLISQIFHRCMDIVFKSLKECALNGSPMTDALGYIRSCYTPLVAYIADLPVSSSLVEMNENASPVTMATLAQFGDPTPHPPRAGSGTLKQIEDLCREVNPWDLVPFQKKAKAIKLLGVHLPFWRNWRFADPAFFLVGEILHTCHKFFFDHILKWCKEVTGNHILDSRYKTQHKHVGTRHFTSGVTHIKQMTGREHRDIQRTIVPMISKATSRVTPLFVYCIRSIIEFIYRAQSPVHSSASLAAMVSALQEFHATRHAVVEAEARQGASGAKSDFNIPKLELFQSFARNITDNGNLIQYTADVSERLLITHCKLPFERTSRNAKTFTDQIVAILNREESIRRFDLYQILRLATAPLEHVIVAEDEEISTINPMLSFMSRIAPEEEISFQGPRPFRNYFANPKGFLLENGVVAFHVTMKPDRADVSVEEMQILYGLPYLTQHIVEYIDFASRGNPTGLWNLRNGKIMMWHKFRIQQHSSFRSRYITKSQVVQAYPRSPERPFGAGDAVLLARANTDNLLGESLPSSL</sequence>
<dbReference type="Pfam" id="PF20722">
    <property type="entry name" value="DUF6830"/>
    <property type="match status" value="1"/>
</dbReference>
<gene>
    <name evidence="2" type="ORF">PAXINDRAFT_84821</name>
</gene>
<dbReference type="AlphaFoldDB" id="A0A0C9SSH8"/>
<evidence type="ECO:0000259" key="1">
    <source>
        <dbReference type="Pfam" id="PF20722"/>
    </source>
</evidence>
<dbReference type="EMBL" id="KN819384">
    <property type="protein sequence ID" value="KIJ11234.1"/>
    <property type="molecule type" value="Genomic_DNA"/>
</dbReference>
<feature type="domain" description="DUF6830" evidence="1">
    <location>
        <begin position="672"/>
        <end position="775"/>
    </location>
</feature>
<evidence type="ECO:0000313" key="3">
    <source>
        <dbReference type="Proteomes" id="UP000053647"/>
    </source>
</evidence>
<dbReference type="OrthoDB" id="2418900at2759"/>
<reference evidence="3" key="2">
    <citation type="submission" date="2015-01" db="EMBL/GenBank/DDBJ databases">
        <title>Evolutionary Origins and Diversification of the Mycorrhizal Mutualists.</title>
        <authorList>
            <consortium name="DOE Joint Genome Institute"/>
            <consortium name="Mycorrhizal Genomics Consortium"/>
            <person name="Kohler A."/>
            <person name="Kuo A."/>
            <person name="Nagy L.G."/>
            <person name="Floudas D."/>
            <person name="Copeland A."/>
            <person name="Barry K.W."/>
            <person name="Cichocki N."/>
            <person name="Veneault-Fourrey C."/>
            <person name="LaButti K."/>
            <person name="Lindquist E.A."/>
            <person name="Lipzen A."/>
            <person name="Lundell T."/>
            <person name="Morin E."/>
            <person name="Murat C."/>
            <person name="Riley R."/>
            <person name="Ohm R."/>
            <person name="Sun H."/>
            <person name="Tunlid A."/>
            <person name="Henrissat B."/>
            <person name="Grigoriev I.V."/>
            <person name="Hibbett D.S."/>
            <person name="Martin F."/>
        </authorList>
    </citation>
    <scope>NUCLEOTIDE SEQUENCE [LARGE SCALE GENOMIC DNA]</scope>
    <source>
        <strain evidence="3">ATCC 200175</strain>
    </source>
</reference>
<dbReference type="HOGENOM" id="CLU_006344_10_2_1"/>
<evidence type="ECO:0000313" key="2">
    <source>
        <dbReference type="EMBL" id="KIJ11234.1"/>
    </source>
</evidence>
<accession>A0A0C9SSH8</accession>
<dbReference type="InterPro" id="IPR041078">
    <property type="entry name" value="Plavaka"/>
</dbReference>
<protein>
    <recommendedName>
        <fullName evidence="1">DUF6830 domain-containing protein</fullName>
    </recommendedName>
</protein>
<name>A0A0C9SSH8_PAXIN</name>
<dbReference type="Pfam" id="PF18759">
    <property type="entry name" value="Plavaka"/>
    <property type="match status" value="2"/>
</dbReference>